<feature type="region of interest" description="Disordered" evidence="1">
    <location>
        <begin position="766"/>
        <end position="810"/>
    </location>
</feature>
<dbReference type="InterPro" id="IPR024481">
    <property type="entry name" value="Helicase_Sen1_N"/>
</dbReference>
<feature type="compositionally biased region" description="Polar residues" evidence="1">
    <location>
        <begin position="796"/>
        <end position="810"/>
    </location>
</feature>
<dbReference type="HOGENOM" id="CLU_324386_0_0_1"/>
<reference evidence="4" key="1">
    <citation type="journal article" date="2014" name="Proc. Natl. Acad. Sci. U.S.A.">
        <title>Extensive sampling of basidiomycete genomes demonstrates inadequacy of the white-rot/brown-rot paradigm for wood decay fungi.</title>
        <authorList>
            <person name="Riley R."/>
            <person name="Salamov A.A."/>
            <person name="Brown D.W."/>
            <person name="Nagy L.G."/>
            <person name="Floudas D."/>
            <person name="Held B.W."/>
            <person name="Levasseur A."/>
            <person name="Lombard V."/>
            <person name="Morin E."/>
            <person name="Otillar R."/>
            <person name="Lindquist E.A."/>
            <person name="Sun H."/>
            <person name="LaButti K.M."/>
            <person name="Schmutz J."/>
            <person name="Jabbour D."/>
            <person name="Luo H."/>
            <person name="Baker S.E."/>
            <person name="Pisabarro A.G."/>
            <person name="Walton J.D."/>
            <person name="Blanchette R.A."/>
            <person name="Henrissat B."/>
            <person name="Martin F."/>
            <person name="Cullen D."/>
            <person name="Hibbett D.S."/>
            <person name="Grigoriev I.V."/>
        </authorList>
    </citation>
    <scope>NUCLEOTIDE SEQUENCE [LARGE SCALE GENOMIC DNA]</scope>
    <source>
        <strain evidence="4">FD-172 SS1</strain>
    </source>
</reference>
<evidence type="ECO:0000313" key="4">
    <source>
        <dbReference type="Proteomes" id="UP000027195"/>
    </source>
</evidence>
<keyword evidence="4" id="KW-1185">Reference proteome</keyword>
<evidence type="ECO:0000259" key="2">
    <source>
        <dbReference type="Pfam" id="PF12726"/>
    </source>
</evidence>
<protein>
    <recommendedName>
        <fullName evidence="2">Helicase Sen1 N-terminal domain-containing protein</fullName>
    </recommendedName>
</protein>
<feature type="domain" description="Helicase Sen1 N-terminal" evidence="2">
    <location>
        <begin position="73"/>
        <end position="203"/>
    </location>
</feature>
<proteinExistence type="predicted"/>
<accession>A0A067M5B0</accession>
<feature type="domain" description="Helicase Sen1 N-terminal" evidence="2">
    <location>
        <begin position="281"/>
        <end position="689"/>
    </location>
</feature>
<dbReference type="Proteomes" id="UP000027195">
    <property type="component" value="Unassembled WGS sequence"/>
</dbReference>
<dbReference type="STRING" id="930990.A0A067M5B0"/>
<dbReference type="AlphaFoldDB" id="A0A067M5B0"/>
<sequence length="881" mass="97966">MAAQTDDLLEQLLCVRDSGRLLDDHPNDLVSRCHALLLSQVHWFCERAAPAVSEAAAFLIKLYSSNDPIADEWKEHQARVIYSCHQCLENYHTRKMNCAKTYLSAHSAETARKFIATVGMSEAGVALAQLRAAPNEAQRMLVLYHVFLDLTLLRQPNISILFTSRPPTQRVLGRPPEPPPGFLLLLVDKRAETRIWARGQVTSSTPRFSRFTDVLLALIRTRPCDEPCETLSTTMTPPELWPELPGALALLWRSTAAIHLVQIPGANLRIYLSGSPDEKCTQIIDACRFFAYFQSMKDKLPVTGDSSTPQTWFNDYLKRTWDMLIFGDALAKVSAWVVEKFQDPCSDIECRVTAIAMLCEQLSPLYWDASFCWKEQRHAIEPALDALSTILLHITFEEYKDQKRKRARAATREFLACIFKVDAHTLQNASPVASSDTDEGSGRPNMENSQSIVLPIHTSLWEGAYERLSMENSEGLALLLKGVARSASLSPLCAGEVIAVSKSGVVFEYAKPLAIVRGGLVHHLRKLDITSDSAALRELMRKIESVEHLIALIFSPGTDLSEAAKTILLATSAEHQAQYFHSTFVDFPADAIKTLAGALTIFNQRASPDSQHSDVLEWAARYLTNAAEVLYLDVDMPSPKVTPDQLLEVTRLILRSLTMIFQHLHSWSVLSDPWKVATWMCDALALGGRVVAWLNAPELGGFGTSAIVSPHVDPVHQVDVVVTVALVDMLSELLSWQRTRSTLNSSNPEYQWLRALLGCSKKSRPSAMLEKSGEPSLPQVQARTSPREAEPRLNDQRGSSGSSNLSYNQQDHTSRLDKVLGAFSGFGSAESRADALKPCAWNLPRQRACMALELHRADVHGDQLVVPMTCLLVRHMDLPFC</sequence>
<gene>
    <name evidence="3" type="ORF">BOTBODRAFT_47343</name>
</gene>
<feature type="compositionally biased region" description="Basic and acidic residues" evidence="1">
    <location>
        <begin position="785"/>
        <end position="795"/>
    </location>
</feature>
<dbReference type="EMBL" id="KL198073">
    <property type="protein sequence ID" value="KDQ09870.1"/>
    <property type="molecule type" value="Genomic_DNA"/>
</dbReference>
<evidence type="ECO:0000313" key="3">
    <source>
        <dbReference type="EMBL" id="KDQ09870.1"/>
    </source>
</evidence>
<organism evidence="3 4">
    <name type="scientific">Botryobasidium botryosum (strain FD-172 SS1)</name>
    <dbReference type="NCBI Taxonomy" id="930990"/>
    <lineage>
        <taxon>Eukaryota</taxon>
        <taxon>Fungi</taxon>
        <taxon>Dikarya</taxon>
        <taxon>Basidiomycota</taxon>
        <taxon>Agaricomycotina</taxon>
        <taxon>Agaricomycetes</taxon>
        <taxon>Cantharellales</taxon>
        <taxon>Botryobasidiaceae</taxon>
        <taxon>Botryobasidium</taxon>
    </lineage>
</organism>
<evidence type="ECO:0000256" key="1">
    <source>
        <dbReference type="SAM" id="MobiDB-lite"/>
    </source>
</evidence>
<name>A0A067M5B0_BOTB1</name>
<dbReference type="InParanoid" id="A0A067M5B0"/>
<dbReference type="Pfam" id="PF12726">
    <property type="entry name" value="SEN1_N"/>
    <property type="match status" value="2"/>
</dbReference>